<evidence type="ECO:0000256" key="1">
    <source>
        <dbReference type="ARBA" id="ARBA00022741"/>
    </source>
</evidence>
<dbReference type="PANTHER" id="PTHR23077:SF144">
    <property type="entry name" value="PROTEASOME-ASSOCIATED ATPASE"/>
    <property type="match status" value="1"/>
</dbReference>
<dbReference type="InterPro" id="IPR041626">
    <property type="entry name" value="Prot_ATP_ID_OB_N"/>
</dbReference>
<feature type="domain" description="AAA+ ATPase" evidence="6">
    <location>
        <begin position="213"/>
        <end position="361"/>
    </location>
</feature>
<dbReference type="SUPFAM" id="SSF52540">
    <property type="entry name" value="P-loop containing nucleoside triphosphate hydrolases"/>
    <property type="match status" value="1"/>
</dbReference>
<dbReference type="InterPro" id="IPR003593">
    <property type="entry name" value="AAA+_ATPase"/>
</dbReference>
<keyword evidence="7" id="KW-0647">Proteasome</keyword>
<evidence type="ECO:0000256" key="4">
    <source>
        <dbReference type="RuleBase" id="RU003651"/>
    </source>
</evidence>
<keyword evidence="2 4" id="KW-0067">ATP-binding</keyword>
<dbReference type="RefSeq" id="WP_252672485.1">
    <property type="nucleotide sequence ID" value="NZ_CP099547.1"/>
</dbReference>
<dbReference type="Proteomes" id="UP001056109">
    <property type="component" value="Chromosome"/>
</dbReference>
<dbReference type="Gene3D" id="3.40.50.300">
    <property type="entry name" value="P-loop containing nucleotide triphosphate hydrolases"/>
    <property type="match status" value="1"/>
</dbReference>
<evidence type="ECO:0000256" key="3">
    <source>
        <dbReference type="ARBA" id="ARBA00023054"/>
    </source>
</evidence>
<evidence type="ECO:0000259" key="6">
    <source>
        <dbReference type="SMART" id="SM00382"/>
    </source>
</evidence>
<dbReference type="EMBL" id="CP099547">
    <property type="protein sequence ID" value="USR78670.1"/>
    <property type="molecule type" value="Genomic_DNA"/>
</dbReference>
<dbReference type="Gene3D" id="1.20.5.170">
    <property type="match status" value="1"/>
</dbReference>
<dbReference type="PROSITE" id="PS00674">
    <property type="entry name" value="AAA"/>
    <property type="match status" value="1"/>
</dbReference>
<dbReference type="InterPro" id="IPR012340">
    <property type="entry name" value="NA-bd_OB-fold"/>
</dbReference>
<organism evidence="7 8">
    <name type="scientific">Arcanobacterium pinnipediorum</name>
    <dbReference type="NCBI Taxonomy" id="1503041"/>
    <lineage>
        <taxon>Bacteria</taxon>
        <taxon>Bacillati</taxon>
        <taxon>Actinomycetota</taxon>
        <taxon>Actinomycetes</taxon>
        <taxon>Actinomycetales</taxon>
        <taxon>Actinomycetaceae</taxon>
        <taxon>Arcanobacterium</taxon>
    </lineage>
</organism>
<keyword evidence="3 5" id="KW-0175">Coiled coil</keyword>
<dbReference type="Pfam" id="PF16450">
    <property type="entry name" value="Prot_ATP_ID_OB_C"/>
    <property type="match status" value="1"/>
</dbReference>
<dbReference type="Pfam" id="PF17758">
    <property type="entry name" value="Prot_ATP_ID_OB_N"/>
    <property type="match status" value="1"/>
</dbReference>
<dbReference type="EC" id="5.6.1.5" evidence="7"/>
<dbReference type="InterPro" id="IPR032501">
    <property type="entry name" value="Prot_ATP_ID_OB_2nd"/>
</dbReference>
<comment type="similarity">
    <text evidence="4">Belongs to the AAA ATPase family.</text>
</comment>
<dbReference type="PANTHER" id="PTHR23077">
    <property type="entry name" value="AAA-FAMILY ATPASE"/>
    <property type="match status" value="1"/>
</dbReference>
<feature type="coiled-coil region" evidence="5">
    <location>
        <begin position="8"/>
        <end position="35"/>
    </location>
</feature>
<name>A0ABY5AF88_9ACTO</name>
<evidence type="ECO:0000313" key="7">
    <source>
        <dbReference type="EMBL" id="USR78670.1"/>
    </source>
</evidence>
<dbReference type="Pfam" id="PF00004">
    <property type="entry name" value="AAA"/>
    <property type="match status" value="1"/>
</dbReference>
<dbReference type="SMART" id="SM00382">
    <property type="entry name" value="AAA"/>
    <property type="match status" value="1"/>
</dbReference>
<dbReference type="GO" id="GO:0036402">
    <property type="term" value="F:proteasome-activating activity"/>
    <property type="evidence" value="ECO:0007669"/>
    <property type="project" value="UniProtKB-EC"/>
</dbReference>
<dbReference type="InterPro" id="IPR050168">
    <property type="entry name" value="AAA_ATPase_domain"/>
</dbReference>
<dbReference type="InterPro" id="IPR003960">
    <property type="entry name" value="ATPase_AAA_CS"/>
</dbReference>
<dbReference type="InterPro" id="IPR022482">
    <property type="entry name" value="Proteasome_ATPase"/>
</dbReference>
<evidence type="ECO:0000313" key="8">
    <source>
        <dbReference type="Proteomes" id="UP001056109"/>
    </source>
</evidence>
<dbReference type="GO" id="GO:0000502">
    <property type="term" value="C:proteasome complex"/>
    <property type="evidence" value="ECO:0007669"/>
    <property type="project" value="UniProtKB-KW"/>
</dbReference>
<evidence type="ECO:0000256" key="2">
    <source>
        <dbReference type="ARBA" id="ARBA00022840"/>
    </source>
</evidence>
<keyword evidence="1 4" id="KW-0547">Nucleotide-binding</keyword>
<evidence type="ECO:0000256" key="5">
    <source>
        <dbReference type="SAM" id="Coils"/>
    </source>
</evidence>
<keyword evidence="8" id="KW-1185">Reference proteome</keyword>
<dbReference type="Gene3D" id="1.10.8.60">
    <property type="match status" value="1"/>
</dbReference>
<dbReference type="InterPro" id="IPR027417">
    <property type="entry name" value="P-loop_NTPase"/>
</dbReference>
<dbReference type="InterPro" id="IPR003959">
    <property type="entry name" value="ATPase_AAA_core"/>
</dbReference>
<keyword evidence="7" id="KW-0413">Isomerase</keyword>
<protein>
    <submittedName>
        <fullName evidence="7">Proteasome ATPase</fullName>
        <ecNumber evidence="7">5.6.1.5</ecNumber>
    </submittedName>
</protein>
<dbReference type="Gene3D" id="2.40.50.140">
    <property type="entry name" value="Nucleic acid-binding proteins"/>
    <property type="match status" value="2"/>
</dbReference>
<reference evidence="7" key="1">
    <citation type="submission" date="2022-06" db="EMBL/GenBank/DDBJ databases">
        <title>Complete Genome Sequence of Arcanobacterium pinnipediorum strain DSM 28752 isolated from a harbour seal.</title>
        <authorList>
            <person name="Borowiak M."/>
            <person name="Kreitlow A."/>
            <person name="Alssahen M."/>
            <person name="Malorny B."/>
            <person name="Laemmler C."/>
            <person name="Prenger-Berninghoff E."/>
            <person name="Siebert U."/>
            <person name="Ploetz M."/>
            <person name="Abdulmawjood A."/>
        </authorList>
    </citation>
    <scope>NUCLEOTIDE SEQUENCE</scope>
    <source>
        <strain evidence="7">DSM 28752</strain>
    </source>
</reference>
<accession>A0ABY5AF88</accession>
<gene>
    <name evidence="7" type="primary">arc</name>
    <name evidence="7" type="ORF">NG665_04555</name>
</gene>
<sequence length="508" mass="56094">MTHQEPDLRALAQQNRELSKALSTARDRIKELSTHLDSLSKPPNSYAIFVQANHSEHSAYVIQGTRLLQVSAAAWISLDSIGAGQEVLLNEHQVLVGTGTYSSTGHVVTVDHVIDPHRIAVSAVGGENRILRLSGKLRHTHLRAGDLVLADLGHGFALETVSQPDVDQLLLEETPNVSYEDIGGLAPQIEELRDSIELPFLHPQLYRDHGLKPPKGVLLYGPPGVGKTLIARAVATSLSKMFGEEQAYFLNIKGPQLLDKFVGQTERQIRDIFERARKKASSGIPVVIFFDEMEALFRTRGSGLSSDVETTIVPQLLAEIDGVEQLDNVIIIGASNRQDMIDPAILRPGRLDIKIHISRPDYAGAIDILSKYLVPTVPVHSVEIERYGNIDNALRAMIETTANALWAQEPHNAFVDVTYRDGRTQTLYAHHLVSGAMLAGIVERAKKYAIKDYLSSGQHGLQTDHLLRAVRDDLAENEAIANIDNPQEWARVEGRSDIVSVRRASRER</sequence>
<proteinExistence type="inferred from homology"/>
<dbReference type="NCBIfam" id="TIGR03689">
    <property type="entry name" value="pup_AAA"/>
    <property type="match status" value="1"/>
</dbReference>